<evidence type="ECO:0000259" key="1">
    <source>
        <dbReference type="Pfam" id="PF13456"/>
    </source>
</evidence>
<accession>A0ABR2QCK6</accession>
<dbReference type="InterPro" id="IPR002156">
    <property type="entry name" value="RNaseH_domain"/>
</dbReference>
<evidence type="ECO:0000313" key="3">
    <source>
        <dbReference type="Proteomes" id="UP001396334"/>
    </source>
</evidence>
<gene>
    <name evidence="2" type="ORF">V6N11_083801</name>
</gene>
<dbReference type="InterPro" id="IPR012337">
    <property type="entry name" value="RNaseH-like_sf"/>
</dbReference>
<dbReference type="PANTHER" id="PTHR47074:SF61">
    <property type="entry name" value="RNASE H TYPE-1 DOMAIN-CONTAINING PROTEIN"/>
    <property type="match status" value="1"/>
</dbReference>
<dbReference type="CDD" id="cd06222">
    <property type="entry name" value="RNase_H_like"/>
    <property type="match status" value="1"/>
</dbReference>
<dbReference type="EMBL" id="JBBPBN010000041">
    <property type="protein sequence ID" value="KAK8998410.1"/>
    <property type="molecule type" value="Genomic_DNA"/>
</dbReference>
<dbReference type="InterPro" id="IPR036397">
    <property type="entry name" value="RNaseH_sf"/>
</dbReference>
<evidence type="ECO:0000313" key="2">
    <source>
        <dbReference type="EMBL" id="KAK8998410.1"/>
    </source>
</evidence>
<feature type="domain" description="RNase H type-1" evidence="1">
    <location>
        <begin position="155"/>
        <end position="275"/>
    </location>
</feature>
<dbReference type="InterPro" id="IPR044730">
    <property type="entry name" value="RNase_H-like_dom_plant"/>
</dbReference>
<dbReference type="Pfam" id="PF13456">
    <property type="entry name" value="RVT_3"/>
    <property type="match status" value="1"/>
</dbReference>
<comment type="caution">
    <text evidence="2">The sequence shown here is derived from an EMBL/GenBank/DDBJ whole genome shotgun (WGS) entry which is preliminary data.</text>
</comment>
<organism evidence="2 3">
    <name type="scientific">Hibiscus sabdariffa</name>
    <name type="common">roselle</name>
    <dbReference type="NCBI Taxonomy" id="183260"/>
    <lineage>
        <taxon>Eukaryota</taxon>
        <taxon>Viridiplantae</taxon>
        <taxon>Streptophyta</taxon>
        <taxon>Embryophyta</taxon>
        <taxon>Tracheophyta</taxon>
        <taxon>Spermatophyta</taxon>
        <taxon>Magnoliopsida</taxon>
        <taxon>eudicotyledons</taxon>
        <taxon>Gunneridae</taxon>
        <taxon>Pentapetalae</taxon>
        <taxon>rosids</taxon>
        <taxon>malvids</taxon>
        <taxon>Malvales</taxon>
        <taxon>Malvaceae</taxon>
        <taxon>Malvoideae</taxon>
        <taxon>Hibiscus</taxon>
    </lineage>
</organism>
<dbReference type="Proteomes" id="UP001396334">
    <property type="component" value="Unassembled WGS sequence"/>
</dbReference>
<protein>
    <recommendedName>
        <fullName evidence="1">RNase H type-1 domain-containing protein</fullName>
    </recommendedName>
</protein>
<dbReference type="Gene3D" id="3.30.420.10">
    <property type="entry name" value="Ribonuclease H-like superfamily/Ribonuclease H"/>
    <property type="match status" value="1"/>
</dbReference>
<name>A0ABR2QCK6_9ROSI</name>
<dbReference type="PANTHER" id="PTHR47074">
    <property type="entry name" value="BNAC02G40300D PROTEIN"/>
    <property type="match status" value="1"/>
</dbReference>
<proteinExistence type="predicted"/>
<sequence>MHLPDFPHDDFIIWRKDNSGEYSVRSGYKLLCGGNAYPNENTTHFQAESISVYIAIWSVQLPQNVKINAWNQSTHLPYRATLCFCWNQSTHLPYRAIMDSMKIHENASQSIQHLSSFILHYIQEHESLLSSCSFTTRPVSKARWSPPPTDHVKVNFDASYLTNSRESVSGVLIRDDNGLVMAACAHPHLNVPSPELAEALECDHAVLFSRSLGFRRVIVEGDFSSIIKKVRSSSLDKSDSFASIANVKRRISDFNNISFHHVGRSHNEPAHVFVKLGHLFPLPKTWIGEAPDLIEEVIHIDRWWIVPLIEAFFLPIWPNF</sequence>
<dbReference type="SUPFAM" id="SSF53098">
    <property type="entry name" value="Ribonuclease H-like"/>
    <property type="match status" value="1"/>
</dbReference>
<dbReference type="InterPro" id="IPR052929">
    <property type="entry name" value="RNase_H-like_EbsB-rel"/>
</dbReference>
<reference evidence="2 3" key="1">
    <citation type="journal article" date="2024" name="G3 (Bethesda)">
        <title>Genome assembly of Hibiscus sabdariffa L. provides insights into metabolisms of medicinal natural products.</title>
        <authorList>
            <person name="Kim T."/>
        </authorList>
    </citation>
    <scope>NUCLEOTIDE SEQUENCE [LARGE SCALE GENOMIC DNA]</scope>
    <source>
        <strain evidence="2">TK-2024</strain>
        <tissue evidence="2">Old leaves</tissue>
    </source>
</reference>
<keyword evidence="3" id="KW-1185">Reference proteome</keyword>